<keyword evidence="3" id="KW-1185">Reference proteome</keyword>
<evidence type="ECO:0000256" key="1">
    <source>
        <dbReference type="SAM" id="MobiDB-lite"/>
    </source>
</evidence>
<reference evidence="2 3" key="1">
    <citation type="journal article" date="2016" name="Nat. Commun.">
        <title>Extremotolerant tardigrade genome and improved radiotolerance of human cultured cells by tardigrade-unique protein.</title>
        <authorList>
            <person name="Hashimoto T."/>
            <person name="Horikawa D.D."/>
            <person name="Saito Y."/>
            <person name="Kuwahara H."/>
            <person name="Kozuka-Hata H."/>
            <person name="Shin-I T."/>
            <person name="Minakuchi Y."/>
            <person name="Ohishi K."/>
            <person name="Motoyama A."/>
            <person name="Aizu T."/>
            <person name="Enomoto A."/>
            <person name="Kondo K."/>
            <person name="Tanaka S."/>
            <person name="Hara Y."/>
            <person name="Koshikawa S."/>
            <person name="Sagara H."/>
            <person name="Miura T."/>
            <person name="Yokobori S."/>
            <person name="Miyagawa K."/>
            <person name="Suzuki Y."/>
            <person name="Kubo T."/>
            <person name="Oyama M."/>
            <person name="Kohara Y."/>
            <person name="Fujiyama A."/>
            <person name="Arakawa K."/>
            <person name="Katayama T."/>
            <person name="Toyoda A."/>
            <person name="Kunieda T."/>
        </authorList>
    </citation>
    <scope>NUCLEOTIDE SEQUENCE [LARGE SCALE GENOMIC DNA]</scope>
    <source>
        <strain evidence="2 3">YOKOZUNA-1</strain>
    </source>
</reference>
<organism evidence="2 3">
    <name type="scientific">Ramazzottius varieornatus</name>
    <name type="common">Water bear</name>
    <name type="synonym">Tardigrade</name>
    <dbReference type="NCBI Taxonomy" id="947166"/>
    <lineage>
        <taxon>Eukaryota</taxon>
        <taxon>Metazoa</taxon>
        <taxon>Ecdysozoa</taxon>
        <taxon>Tardigrada</taxon>
        <taxon>Eutardigrada</taxon>
        <taxon>Parachela</taxon>
        <taxon>Hypsibioidea</taxon>
        <taxon>Ramazzottiidae</taxon>
        <taxon>Ramazzottius</taxon>
    </lineage>
</organism>
<dbReference type="Proteomes" id="UP000186922">
    <property type="component" value="Unassembled WGS sequence"/>
</dbReference>
<gene>
    <name evidence="2" type="primary">RvY_17965-1</name>
    <name evidence="2" type="synonym">RvY_17965.1</name>
    <name evidence="2" type="ORF">RvY_17965</name>
</gene>
<accession>A0A1D1W470</accession>
<name>A0A1D1W470_RAMVA</name>
<feature type="region of interest" description="Disordered" evidence="1">
    <location>
        <begin position="63"/>
        <end position="83"/>
    </location>
</feature>
<feature type="region of interest" description="Disordered" evidence="1">
    <location>
        <begin position="1"/>
        <end position="26"/>
    </location>
</feature>
<dbReference type="AlphaFoldDB" id="A0A1D1W470"/>
<sequence length="83" mass="8673">MAEERATEARSAGGRAGRGSGGAAGGLDSVIYLATGCRDRSYRSIQKDMVQPFAKATITESNSPFTRTCGYGGQGARDNPAKR</sequence>
<comment type="caution">
    <text evidence="2">The sequence shown here is derived from an EMBL/GenBank/DDBJ whole genome shotgun (WGS) entry which is preliminary data.</text>
</comment>
<proteinExistence type="predicted"/>
<feature type="compositionally biased region" description="Gly residues" evidence="1">
    <location>
        <begin position="14"/>
        <end position="25"/>
    </location>
</feature>
<protein>
    <submittedName>
        <fullName evidence="2">Uncharacterized protein</fullName>
    </submittedName>
</protein>
<evidence type="ECO:0000313" key="3">
    <source>
        <dbReference type="Proteomes" id="UP000186922"/>
    </source>
</evidence>
<evidence type="ECO:0000313" key="2">
    <source>
        <dbReference type="EMBL" id="GAV08241.1"/>
    </source>
</evidence>
<dbReference type="EMBL" id="BDGG01000017">
    <property type="protein sequence ID" value="GAV08241.1"/>
    <property type="molecule type" value="Genomic_DNA"/>
</dbReference>